<protein>
    <submittedName>
        <fullName evidence="1">Uncharacterized protein</fullName>
    </submittedName>
</protein>
<accession>A0A5B7JKG8</accession>
<dbReference type="Proteomes" id="UP000324222">
    <property type="component" value="Unassembled WGS sequence"/>
</dbReference>
<organism evidence="1 2">
    <name type="scientific">Portunus trituberculatus</name>
    <name type="common">Swimming crab</name>
    <name type="synonym">Neptunus trituberculatus</name>
    <dbReference type="NCBI Taxonomy" id="210409"/>
    <lineage>
        <taxon>Eukaryota</taxon>
        <taxon>Metazoa</taxon>
        <taxon>Ecdysozoa</taxon>
        <taxon>Arthropoda</taxon>
        <taxon>Crustacea</taxon>
        <taxon>Multicrustacea</taxon>
        <taxon>Malacostraca</taxon>
        <taxon>Eumalacostraca</taxon>
        <taxon>Eucarida</taxon>
        <taxon>Decapoda</taxon>
        <taxon>Pleocyemata</taxon>
        <taxon>Brachyura</taxon>
        <taxon>Eubrachyura</taxon>
        <taxon>Portunoidea</taxon>
        <taxon>Portunidae</taxon>
        <taxon>Portuninae</taxon>
        <taxon>Portunus</taxon>
    </lineage>
</organism>
<gene>
    <name evidence="1" type="ORF">E2C01_090093</name>
</gene>
<proteinExistence type="predicted"/>
<name>A0A5B7JKG8_PORTR</name>
<reference evidence="1 2" key="1">
    <citation type="submission" date="2019-05" db="EMBL/GenBank/DDBJ databases">
        <title>Another draft genome of Portunus trituberculatus and its Hox gene families provides insights of decapod evolution.</title>
        <authorList>
            <person name="Jeong J.-H."/>
            <person name="Song I."/>
            <person name="Kim S."/>
            <person name="Choi T."/>
            <person name="Kim D."/>
            <person name="Ryu S."/>
            <person name="Kim W."/>
        </authorList>
    </citation>
    <scope>NUCLEOTIDE SEQUENCE [LARGE SCALE GENOMIC DNA]</scope>
    <source>
        <tissue evidence="1">Muscle</tissue>
    </source>
</reference>
<evidence type="ECO:0000313" key="1">
    <source>
        <dbReference type="EMBL" id="MPC94903.1"/>
    </source>
</evidence>
<dbReference type="EMBL" id="VSRR010100211">
    <property type="protein sequence ID" value="MPC94903.1"/>
    <property type="molecule type" value="Genomic_DNA"/>
</dbReference>
<keyword evidence="2" id="KW-1185">Reference proteome</keyword>
<evidence type="ECO:0000313" key="2">
    <source>
        <dbReference type="Proteomes" id="UP000324222"/>
    </source>
</evidence>
<comment type="caution">
    <text evidence="1">The sequence shown here is derived from an EMBL/GenBank/DDBJ whole genome shotgun (WGS) entry which is preliminary data.</text>
</comment>
<dbReference type="AlphaFoldDB" id="A0A5B7JKG8"/>
<sequence length="97" mass="10628">MNAGRHVAWSRLNTGGGLKNASTRLLREYIYVRLRGETQRAYNSPISNAVAILSIFSSVLFSRTGGCLLSKNLFGVEFSLPSLPDTDDSITFDQTEG</sequence>